<protein>
    <submittedName>
        <fullName evidence="7">Transcription termination protein NusB</fullName>
    </submittedName>
</protein>
<proteinExistence type="inferred from homology"/>
<dbReference type="Pfam" id="PF01029">
    <property type="entry name" value="NusB"/>
    <property type="match status" value="1"/>
</dbReference>
<dbReference type="GO" id="GO:0005829">
    <property type="term" value="C:cytosol"/>
    <property type="evidence" value="ECO:0007669"/>
    <property type="project" value="TreeGrafter"/>
</dbReference>
<dbReference type="PANTHER" id="PTHR11078">
    <property type="entry name" value="N UTILIZATION SUBSTANCE PROTEIN B-RELATED"/>
    <property type="match status" value="1"/>
</dbReference>
<keyword evidence="4" id="KW-0805">Transcription regulation</keyword>
<evidence type="ECO:0000256" key="3">
    <source>
        <dbReference type="ARBA" id="ARBA00022884"/>
    </source>
</evidence>
<dbReference type="EMBL" id="UOEI01000020">
    <property type="protein sequence ID" value="VAV89604.1"/>
    <property type="molecule type" value="Genomic_DNA"/>
</dbReference>
<evidence type="ECO:0000256" key="1">
    <source>
        <dbReference type="ARBA" id="ARBA00005952"/>
    </source>
</evidence>
<dbReference type="NCBIfam" id="TIGR01951">
    <property type="entry name" value="nusB"/>
    <property type="match status" value="1"/>
</dbReference>
<feature type="domain" description="NusB/RsmB/TIM44" evidence="6">
    <location>
        <begin position="29"/>
        <end position="117"/>
    </location>
</feature>
<keyword evidence="3" id="KW-0694">RNA-binding</keyword>
<sequence>MTADAARIGALGALYAADARSMDAIDITKVSARAASLAEGAWLNKEVIDAAIGAASTRWRLERMPAVDRNILRLGTFELLFSDVPLGVVIDECVELAKEFSTAKSGAFVNGILSAVAVAKEQSERSDTDKTSG</sequence>
<keyword evidence="5" id="KW-0804">Transcription</keyword>
<gene>
    <name evidence="7" type="ORF">MNBD_ACTINO01-1175</name>
</gene>
<dbReference type="InterPro" id="IPR035926">
    <property type="entry name" value="NusB-like_sf"/>
</dbReference>
<evidence type="ECO:0000256" key="5">
    <source>
        <dbReference type="ARBA" id="ARBA00023163"/>
    </source>
</evidence>
<evidence type="ECO:0000259" key="6">
    <source>
        <dbReference type="Pfam" id="PF01029"/>
    </source>
</evidence>
<dbReference type="GO" id="GO:0006353">
    <property type="term" value="P:DNA-templated transcription termination"/>
    <property type="evidence" value="ECO:0007669"/>
    <property type="project" value="InterPro"/>
</dbReference>
<dbReference type="PANTHER" id="PTHR11078:SF3">
    <property type="entry name" value="ANTITERMINATION NUSB DOMAIN-CONTAINING PROTEIN"/>
    <property type="match status" value="1"/>
</dbReference>
<evidence type="ECO:0000256" key="4">
    <source>
        <dbReference type="ARBA" id="ARBA00023015"/>
    </source>
</evidence>
<dbReference type="HAMAP" id="MF_00073">
    <property type="entry name" value="NusB"/>
    <property type="match status" value="1"/>
</dbReference>
<dbReference type="InterPro" id="IPR011605">
    <property type="entry name" value="NusB_fam"/>
</dbReference>
<dbReference type="SUPFAM" id="SSF48013">
    <property type="entry name" value="NusB-like"/>
    <property type="match status" value="1"/>
</dbReference>
<reference evidence="7" key="1">
    <citation type="submission" date="2018-06" db="EMBL/GenBank/DDBJ databases">
        <authorList>
            <person name="Zhirakovskaya E."/>
        </authorList>
    </citation>
    <scope>NUCLEOTIDE SEQUENCE</scope>
</reference>
<evidence type="ECO:0000313" key="7">
    <source>
        <dbReference type="EMBL" id="VAV89604.1"/>
    </source>
</evidence>
<dbReference type="GO" id="GO:0031564">
    <property type="term" value="P:transcription antitermination"/>
    <property type="evidence" value="ECO:0007669"/>
    <property type="project" value="UniProtKB-KW"/>
</dbReference>
<dbReference type="GO" id="GO:0003723">
    <property type="term" value="F:RNA binding"/>
    <property type="evidence" value="ECO:0007669"/>
    <property type="project" value="UniProtKB-KW"/>
</dbReference>
<organism evidence="7">
    <name type="scientific">hydrothermal vent metagenome</name>
    <dbReference type="NCBI Taxonomy" id="652676"/>
    <lineage>
        <taxon>unclassified sequences</taxon>
        <taxon>metagenomes</taxon>
        <taxon>ecological metagenomes</taxon>
    </lineage>
</organism>
<keyword evidence="2" id="KW-0889">Transcription antitermination</keyword>
<accession>A0A3B0R8H9</accession>
<name>A0A3B0R8H9_9ZZZZ</name>
<dbReference type="Gene3D" id="1.10.940.10">
    <property type="entry name" value="NusB-like"/>
    <property type="match status" value="1"/>
</dbReference>
<dbReference type="AlphaFoldDB" id="A0A3B0R8H9"/>
<comment type="similarity">
    <text evidence="1">Belongs to the NusB family.</text>
</comment>
<dbReference type="InterPro" id="IPR006027">
    <property type="entry name" value="NusB_RsmB_TIM44"/>
</dbReference>
<evidence type="ECO:0000256" key="2">
    <source>
        <dbReference type="ARBA" id="ARBA00022814"/>
    </source>
</evidence>